<protein>
    <submittedName>
        <fullName evidence="2">Carboxymuconolactone decarboxylase family protein</fullName>
    </submittedName>
</protein>
<dbReference type="EMBL" id="VHIR01000004">
    <property type="protein sequence ID" value="TQE43962.1"/>
    <property type="molecule type" value="Genomic_DNA"/>
</dbReference>
<dbReference type="GO" id="GO:0051920">
    <property type="term" value="F:peroxiredoxin activity"/>
    <property type="evidence" value="ECO:0007669"/>
    <property type="project" value="InterPro"/>
</dbReference>
<comment type="caution">
    <text evidence="2">The sequence shown here is derived from an EMBL/GenBank/DDBJ whole genome shotgun (WGS) entry which is preliminary data.</text>
</comment>
<dbReference type="Gene3D" id="1.20.1290.10">
    <property type="entry name" value="AhpD-like"/>
    <property type="match status" value="1"/>
</dbReference>
<reference evidence="2 3" key="1">
    <citation type="submission" date="2019-06" db="EMBL/GenBank/DDBJ databases">
        <title>Draft genome of C. phoceense Strain 272.</title>
        <authorList>
            <person name="Pacheco L.G.C."/>
            <person name="Barberis C.M."/>
            <person name="Almuzara M.N."/>
            <person name="Traglia G.M."/>
            <person name="Santos C.S."/>
            <person name="Rocha D.J.P.G."/>
            <person name="Aguiar E.R.G.R."/>
            <person name="Vay C.A."/>
        </authorList>
    </citation>
    <scope>NUCLEOTIDE SEQUENCE [LARGE SCALE GENOMIC DNA]</scope>
    <source>
        <strain evidence="2 3">272</strain>
    </source>
</reference>
<dbReference type="NCBIfam" id="TIGR00778">
    <property type="entry name" value="ahpD_dom"/>
    <property type="match status" value="1"/>
</dbReference>
<dbReference type="InterPro" id="IPR003779">
    <property type="entry name" value="CMD-like"/>
</dbReference>
<accession>A0A540R8C2</accession>
<proteinExistence type="predicted"/>
<dbReference type="AlphaFoldDB" id="A0A540R8C2"/>
<evidence type="ECO:0000313" key="2">
    <source>
        <dbReference type="EMBL" id="TQE43962.1"/>
    </source>
</evidence>
<name>A0A540R8C2_9CORY</name>
<dbReference type="RefSeq" id="WP_141628661.1">
    <property type="nucleotide sequence ID" value="NZ_VHIR01000004.1"/>
</dbReference>
<dbReference type="Proteomes" id="UP000318080">
    <property type="component" value="Unassembled WGS sequence"/>
</dbReference>
<dbReference type="PANTHER" id="PTHR34846:SF10">
    <property type="entry name" value="CYTOPLASMIC PROTEIN"/>
    <property type="match status" value="1"/>
</dbReference>
<dbReference type="SUPFAM" id="SSF69118">
    <property type="entry name" value="AhpD-like"/>
    <property type="match status" value="1"/>
</dbReference>
<dbReference type="InterPro" id="IPR004675">
    <property type="entry name" value="AhpD_core"/>
</dbReference>
<keyword evidence="3" id="KW-1185">Reference proteome</keyword>
<evidence type="ECO:0000259" key="1">
    <source>
        <dbReference type="Pfam" id="PF02627"/>
    </source>
</evidence>
<gene>
    <name evidence="2" type="ORF">EJK80_03820</name>
</gene>
<organism evidence="2 3">
    <name type="scientific">Corynebacterium phoceense</name>
    <dbReference type="NCBI Taxonomy" id="1686286"/>
    <lineage>
        <taxon>Bacteria</taxon>
        <taxon>Bacillati</taxon>
        <taxon>Actinomycetota</taxon>
        <taxon>Actinomycetes</taxon>
        <taxon>Mycobacteriales</taxon>
        <taxon>Corynebacteriaceae</taxon>
        <taxon>Corynebacterium</taxon>
    </lineage>
</organism>
<dbReference type="Pfam" id="PF02627">
    <property type="entry name" value="CMD"/>
    <property type="match status" value="1"/>
</dbReference>
<sequence>MTENNSRIQLRSVMPETSRAQYAVTDTIIARATELGIPRAVLELAFVRVSQVNRCAYCTDVHSRLATKFYTEAGESAEDITRKFALAPGWREAAGVYTDLERAGLDIAEAVTSVEHGALPDEDYDRLRAQLGDDVLTVFLMGCINMNVFNRIHLFSHTVVGQP</sequence>
<evidence type="ECO:0000313" key="3">
    <source>
        <dbReference type="Proteomes" id="UP000318080"/>
    </source>
</evidence>
<dbReference type="STRING" id="1686286.GCA_900092335_00195"/>
<feature type="domain" description="Carboxymuconolactone decarboxylase-like" evidence="1">
    <location>
        <begin position="30"/>
        <end position="80"/>
    </location>
</feature>
<dbReference type="InterPro" id="IPR029032">
    <property type="entry name" value="AhpD-like"/>
</dbReference>
<dbReference type="PANTHER" id="PTHR34846">
    <property type="entry name" value="4-CARBOXYMUCONOLACTONE DECARBOXYLASE FAMILY PROTEIN (AFU_ORTHOLOGUE AFUA_6G11590)"/>
    <property type="match status" value="1"/>
</dbReference>